<keyword evidence="1" id="KW-0472">Membrane</keyword>
<keyword evidence="1" id="KW-1133">Transmembrane helix</keyword>
<feature type="signal peptide" evidence="2">
    <location>
        <begin position="1"/>
        <end position="24"/>
    </location>
</feature>
<evidence type="ECO:0000256" key="1">
    <source>
        <dbReference type="SAM" id="Phobius"/>
    </source>
</evidence>
<organism evidence="3 4">
    <name type="scientific">Alginatibacterium sediminis</name>
    <dbReference type="NCBI Taxonomy" id="2164068"/>
    <lineage>
        <taxon>Bacteria</taxon>
        <taxon>Pseudomonadati</taxon>
        <taxon>Pseudomonadota</taxon>
        <taxon>Gammaproteobacteria</taxon>
        <taxon>Alteromonadales</taxon>
        <taxon>Alteromonadaceae</taxon>
        <taxon>Alginatibacterium</taxon>
    </lineage>
</organism>
<evidence type="ECO:0000313" key="4">
    <source>
        <dbReference type="Proteomes" id="UP000286482"/>
    </source>
</evidence>
<feature type="transmembrane region" description="Helical" evidence="1">
    <location>
        <begin position="313"/>
        <end position="332"/>
    </location>
</feature>
<feature type="chain" id="PRO_5019524188" description="Protein BatD" evidence="2">
    <location>
        <begin position="25"/>
        <end position="424"/>
    </location>
</feature>
<dbReference type="Proteomes" id="UP000286482">
    <property type="component" value="Unassembled WGS sequence"/>
</dbReference>
<dbReference type="OrthoDB" id="5293418at2"/>
<dbReference type="InterPro" id="IPR025738">
    <property type="entry name" value="BatD"/>
</dbReference>
<evidence type="ECO:0000256" key="2">
    <source>
        <dbReference type="SAM" id="SignalP"/>
    </source>
</evidence>
<protein>
    <recommendedName>
        <fullName evidence="5">Protein BatD</fullName>
    </recommendedName>
</protein>
<keyword evidence="4" id="KW-1185">Reference proteome</keyword>
<name>A0A420EI25_9ALTE</name>
<keyword evidence="1" id="KW-0812">Transmembrane</keyword>
<dbReference type="EMBL" id="RAQO01000004">
    <property type="protein sequence ID" value="RKF20362.1"/>
    <property type="molecule type" value="Genomic_DNA"/>
</dbReference>
<evidence type="ECO:0000313" key="3">
    <source>
        <dbReference type="EMBL" id="RKF20362.1"/>
    </source>
</evidence>
<keyword evidence="2" id="KW-0732">Signal</keyword>
<gene>
    <name evidence="3" type="ORF">DBZ36_07950</name>
</gene>
<sequence>MIKLLVNKFILLLIMSLPFLSASALTISDLVNNESIIASSYVDIKDPISIGGEVTLTIDISTDTQFAQGTLIKHFDLPNAIVLKQGPFAINSVLHKNGKQYVNQLWQIPIYPQQGGDYVIPPIVIEVGVKHGDEVISGKLLSETINFSAFVPSPYMTDENHWLVAENAKLSEKVVTTIVNQTDSSDVKDQQSEPQLSSKQLHVGDSIEREITLSANGSLAMLFPSLIETGDYQSSGARVYISPSEYNDKESRGVRTSNHIEKVTLIADKPGEIVLPTVELIWWDIKKEREERLQLEAQRWQVKHTFVSFVTMYWHWLLALLLAIITLAYISYRLWLEFKHRKATGTLPLWYQFRVALKQNQKGQAESLIYRKMMLKHNRLTLLDPSQDDLFKEKALSLQQIRYQKASSHSVKRSLLRSLWDKIR</sequence>
<reference evidence="3 4" key="1">
    <citation type="submission" date="2018-09" db="EMBL/GenBank/DDBJ databases">
        <authorList>
            <person name="Wang Z."/>
        </authorList>
    </citation>
    <scope>NUCLEOTIDE SEQUENCE [LARGE SCALE GENOMIC DNA]</scope>
    <source>
        <strain evidence="3 4">ALS 81</strain>
    </source>
</reference>
<dbReference type="RefSeq" id="WP_120354366.1">
    <property type="nucleotide sequence ID" value="NZ_RAQO01000004.1"/>
</dbReference>
<comment type="caution">
    <text evidence="3">The sequence shown here is derived from an EMBL/GenBank/DDBJ whole genome shotgun (WGS) entry which is preliminary data.</text>
</comment>
<accession>A0A420EI25</accession>
<dbReference type="PANTHER" id="PTHR40940">
    <property type="entry name" value="PROTEIN BATD-RELATED"/>
    <property type="match status" value="1"/>
</dbReference>
<dbReference type="PANTHER" id="PTHR40940:SF1">
    <property type="entry name" value="PROTEIN BATD"/>
    <property type="match status" value="1"/>
</dbReference>
<dbReference type="AlphaFoldDB" id="A0A420EI25"/>
<proteinExistence type="predicted"/>
<evidence type="ECO:0008006" key="5">
    <source>
        <dbReference type="Google" id="ProtNLM"/>
    </source>
</evidence>